<dbReference type="InterPro" id="IPR013656">
    <property type="entry name" value="PAS_4"/>
</dbReference>
<keyword evidence="7" id="KW-0067">ATP-binding</keyword>
<keyword evidence="5" id="KW-0547">Nucleotide-binding</keyword>
<reference evidence="9" key="2">
    <citation type="submission" date="2020-09" db="EMBL/GenBank/DDBJ databases">
        <authorList>
            <person name="Sun Q."/>
            <person name="Zhou Y."/>
        </authorList>
    </citation>
    <scope>NUCLEOTIDE SEQUENCE</scope>
    <source>
        <strain evidence="9">CGMCC 1.15320</strain>
    </source>
</reference>
<dbReference type="GO" id="GO:0004673">
    <property type="term" value="F:protein histidine kinase activity"/>
    <property type="evidence" value="ECO:0007669"/>
    <property type="project" value="UniProtKB-EC"/>
</dbReference>
<evidence type="ECO:0000313" key="10">
    <source>
        <dbReference type="Proteomes" id="UP000636264"/>
    </source>
</evidence>
<dbReference type="EC" id="2.7.13.3" evidence="2"/>
<dbReference type="EMBL" id="BMIF01000007">
    <property type="protein sequence ID" value="GGA69279.1"/>
    <property type="molecule type" value="Genomic_DNA"/>
</dbReference>
<evidence type="ECO:0000313" key="9">
    <source>
        <dbReference type="EMBL" id="GGA69279.1"/>
    </source>
</evidence>
<dbReference type="InterPro" id="IPR036890">
    <property type="entry name" value="HATPase_C_sf"/>
</dbReference>
<evidence type="ECO:0000259" key="8">
    <source>
        <dbReference type="SMART" id="SM00911"/>
    </source>
</evidence>
<name>A0A916W5U2_9HYPH</name>
<dbReference type="InterPro" id="IPR011102">
    <property type="entry name" value="Sig_transdc_His_kinase_HWE"/>
</dbReference>
<dbReference type="Gene3D" id="3.30.450.20">
    <property type="entry name" value="PAS domain"/>
    <property type="match status" value="1"/>
</dbReference>
<evidence type="ECO:0000256" key="5">
    <source>
        <dbReference type="ARBA" id="ARBA00022741"/>
    </source>
</evidence>
<reference evidence="9" key="1">
    <citation type="journal article" date="2014" name="Int. J. Syst. Evol. Microbiol.">
        <title>Complete genome sequence of Corynebacterium casei LMG S-19264T (=DSM 44701T), isolated from a smear-ripened cheese.</title>
        <authorList>
            <consortium name="US DOE Joint Genome Institute (JGI-PGF)"/>
            <person name="Walter F."/>
            <person name="Albersmeier A."/>
            <person name="Kalinowski J."/>
            <person name="Ruckert C."/>
        </authorList>
    </citation>
    <scope>NUCLEOTIDE SEQUENCE</scope>
    <source>
        <strain evidence="9">CGMCC 1.15320</strain>
    </source>
</reference>
<dbReference type="GO" id="GO:0005524">
    <property type="term" value="F:ATP binding"/>
    <property type="evidence" value="ECO:0007669"/>
    <property type="project" value="UniProtKB-KW"/>
</dbReference>
<proteinExistence type="predicted"/>
<evidence type="ECO:0000256" key="7">
    <source>
        <dbReference type="ARBA" id="ARBA00022840"/>
    </source>
</evidence>
<dbReference type="PANTHER" id="PTHR41523">
    <property type="entry name" value="TWO-COMPONENT SYSTEM SENSOR PROTEIN"/>
    <property type="match status" value="1"/>
</dbReference>
<evidence type="ECO:0000256" key="1">
    <source>
        <dbReference type="ARBA" id="ARBA00000085"/>
    </source>
</evidence>
<evidence type="ECO:0000256" key="2">
    <source>
        <dbReference type="ARBA" id="ARBA00012438"/>
    </source>
</evidence>
<comment type="catalytic activity">
    <reaction evidence="1">
        <text>ATP + protein L-histidine = ADP + protein N-phospho-L-histidine.</text>
        <dbReference type="EC" id="2.7.13.3"/>
    </reaction>
</comment>
<keyword evidence="10" id="KW-1185">Reference proteome</keyword>
<organism evidence="9 10">
    <name type="scientific">Nitratireductor aestuarii</name>
    <dbReference type="NCBI Taxonomy" id="1735103"/>
    <lineage>
        <taxon>Bacteria</taxon>
        <taxon>Pseudomonadati</taxon>
        <taxon>Pseudomonadota</taxon>
        <taxon>Alphaproteobacteria</taxon>
        <taxon>Hyphomicrobiales</taxon>
        <taxon>Phyllobacteriaceae</taxon>
        <taxon>Nitratireductor</taxon>
    </lineage>
</organism>
<feature type="domain" description="Signal transduction histidine kinase HWE region" evidence="8">
    <location>
        <begin position="123"/>
        <end position="202"/>
    </location>
</feature>
<keyword evidence="3" id="KW-0597">Phosphoprotein</keyword>
<comment type="caution">
    <text evidence="9">The sequence shown here is derived from an EMBL/GenBank/DDBJ whole genome shotgun (WGS) entry which is preliminary data.</text>
</comment>
<evidence type="ECO:0000256" key="3">
    <source>
        <dbReference type="ARBA" id="ARBA00022553"/>
    </source>
</evidence>
<dbReference type="Pfam" id="PF07536">
    <property type="entry name" value="HWE_HK"/>
    <property type="match status" value="1"/>
</dbReference>
<dbReference type="Pfam" id="PF08448">
    <property type="entry name" value="PAS_4"/>
    <property type="match status" value="1"/>
</dbReference>
<dbReference type="Gene3D" id="3.30.565.10">
    <property type="entry name" value="Histidine kinase-like ATPase, C-terminal domain"/>
    <property type="match status" value="1"/>
</dbReference>
<dbReference type="PANTHER" id="PTHR41523:SF7">
    <property type="entry name" value="HISTIDINE KINASE"/>
    <property type="match status" value="1"/>
</dbReference>
<keyword evidence="4" id="KW-0808">Transferase</keyword>
<protein>
    <recommendedName>
        <fullName evidence="2">histidine kinase</fullName>
        <ecNumber evidence="2">2.7.13.3</ecNumber>
    </recommendedName>
</protein>
<gene>
    <name evidence="9" type="ORF">GCM10011385_23820</name>
</gene>
<evidence type="ECO:0000256" key="4">
    <source>
        <dbReference type="ARBA" id="ARBA00022679"/>
    </source>
</evidence>
<dbReference type="SMART" id="SM00911">
    <property type="entry name" value="HWE_HK"/>
    <property type="match status" value="1"/>
</dbReference>
<evidence type="ECO:0000256" key="6">
    <source>
        <dbReference type="ARBA" id="ARBA00022777"/>
    </source>
</evidence>
<accession>A0A916W5U2</accession>
<dbReference type="AlphaFoldDB" id="A0A916W5U2"/>
<dbReference type="Proteomes" id="UP000636264">
    <property type="component" value="Unassembled WGS sequence"/>
</dbReference>
<keyword evidence="6 9" id="KW-0418">Kinase</keyword>
<sequence length="319" mass="34968">MLASMFPKAVIWGPDYTTVYNDAFRMILGDKTECMGKPLHVIWEEAWSELAPIAAKAFAGEATYIEDYPLVINRYGHMEQAYFTFSYSPILDGEGRVAGVMNTLIETTGKVEAEKIAAILNAELAHRIKNTFSIIQAIATQTFRTAVESEHLKSFASRLHALANAHDVLRMGRNSSGTIEDIVDGIASSLGVKERVLLEGREILIGPKGALSMSLAVHELMTNALKYGALSNATGSVSVSWEVRWNNGDKTLVFHWRESGGPPVSPPENTGFGSRLIEMGLLGAGDVQTFYNRHGFEAIMSAPLDQIQDEGRLYNLNGQ</sequence>